<comment type="caution">
    <text evidence="4">The sequence shown here is derived from an EMBL/GenBank/DDBJ whole genome shotgun (WGS) entry which is preliminary data.</text>
</comment>
<dbReference type="EMBL" id="PQXO01000922">
    <property type="protein sequence ID" value="TGO82074.1"/>
    <property type="molecule type" value="Genomic_DNA"/>
</dbReference>
<organism evidence="4 5">
    <name type="scientific">Botrytis porri</name>
    <dbReference type="NCBI Taxonomy" id="87229"/>
    <lineage>
        <taxon>Eukaryota</taxon>
        <taxon>Fungi</taxon>
        <taxon>Dikarya</taxon>
        <taxon>Ascomycota</taxon>
        <taxon>Pezizomycotina</taxon>
        <taxon>Leotiomycetes</taxon>
        <taxon>Helotiales</taxon>
        <taxon>Sclerotiniaceae</taxon>
        <taxon>Botrytis</taxon>
    </lineage>
</organism>
<reference evidence="4 5" key="1">
    <citation type="submission" date="2017-12" db="EMBL/GenBank/DDBJ databases">
        <title>Comparative genomics of Botrytis spp.</title>
        <authorList>
            <person name="Valero-Jimenez C.A."/>
            <person name="Tapia P."/>
            <person name="Veloso J."/>
            <person name="Silva-Moreno E."/>
            <person name="Staats M."/>
            <person name="Valdes J.H."/>
            <person name="Van Kan J.A.L."/>
        </authorList>
    </citation>
    <scope>NUCLEOTIDE SEQUENCE [LARGE SCALE GENOMIC DNA]</scope>
    <source>
        <strain evidence="4 5">MUCL3349</strain>
    </source>
</reference>
<evidence type="ECO:0000256" key="1">
    <source>
        <dbReference type="SAM" id="MobiDB-lite"/>
    </source>
</evidence>
<keyword evidence="5" id="KW-1185">Reference proteome</keyword>
<protein>
    <submittedName>
        <fullName evidence="4">Uncharacterized protein</fullName>
    </submittedName>
</protein>
<feature type="signal peptide" evidence="3">
    <location>
        <begin position="1"/>
        <end position="20"/>
    </location>
</feature>
<evidence type="ECO:0000313" key="4">
    <source>
        <dbReference type="EMBL" id="TGO82074.1"/>
    </source>
</evidence>
<evidence type="ECO:0000256" key="3">
    <source>
        <dbReference type="SAM" id="SignalP"/>
    </source>
</evidence>
<keyword evidence="3" id="KW-0732">Signal</keyword>
<proteinExistence type="predicted"/>
<keyword evidence="2" id="KW-0472">Membrane</keyword>
<keyword evidence="2" id="KW-1133">Transmembrane helix</keyword>
<accession>A0A4Z1KEW6</accession>
<feature type="chain" id="PRO_5021213744" evidence="3">
    <location>
        <begin position="21"/>
        <end position="224"/>
    </location>
</feature>
<evidence type="ECO:0000256" key="2">
    <source>
        <dbReference type="SAM" id="Phobius"/>
    </source>
</evidence>
<keyword evidence="2" id="KW-0812">Transmembrane</keyword>
<name>A0A4Z1KEW6_9HELO</name>
<feature type="compositionally biased region" description="Polar residues" evidence="1">
    <location>
        <begin position="161"/>
        <end position="187"/>
    </location>
</feature>
<feature type="region of interest" description="Disordered" evidence="1">
    <location>
        <begin position="153"/>
        <end position="187"/>
    </location>
</feature>
<feature type="transmembrane region" description="Helical" evidence="2">
    <location>
        <begin position="203"/>
        <end position="222"/>
    </location>
</feature>
<evidence type="ECO:0000313" key="5">
    <source>
        <dbReference type="Proteomes" id="UP000297280"/>
    </source>
</evidence>
<dbReference type="AlphaFoldDB" id="A0A4Z1KEW6"/>
<sequence>MRSLLILFSIVVLLTLRVSSYFASREWHVDEATPTHEGKYGSEETSIHFWAFLGPKSLRCDSDVDPVSHGLDIAKDAKLAKEYASVRKSCALGNEGVTDPITHKIKRTPEQEWVFNECVALLFWMEQSAQRHEAEERAWDEWMLRLSEDNSNERVKHRTESSMSPTENQSSNTALRGSDDTTSGCKCQNGRNISRSQACFKSIRLLLAPFSLLYLLLLALIYQL</sequence>
<dbReference type="Proteomes" id="UP000297280">
    <property type="component" value="Unassembled WGS sequence"/>
</dbReference>
<gene>
    <name evidence="4" type="ORF">BPOR_0928g00010</name>
</gene>